<dbReference type="PANTHER" id="PTHR38445:SF10">
    <property type="entry name" value="GNTR-FAMILY TRANSCRIPTIONAL REGULATOR"/>
    <property type="match status" value="1"/>
</dbReference>
<dbReference type="SMART" id="SM00345">
    <property type="entry name" value="HTH_GNTR"/>
    <property type="match status" value="1"/>
</dbReference>
<dbReference type="Gene3D" id="1.10.10.10">
    <property type="entry name" value="Winged helix-like DNA-binding domain superfamily/Winged helix DNA-binding domain"/>
    <property type="match status" value="1"/>
</dbReference>
<dbReference type="InterPro" id="IPR036388">
    <property type="entry name" value="WH-like_DNA-bd_sf"/>
</dbReference>
<keyword evidence="3" id="KW-0804">Transcription</keyword>
<dbReference type="PANTHER" id="PTHR38445">
    <property type="entry name" value="HTH-TYPE TRANSCRIPTIONAL REPRESSOR YTRA"/>
    <property type="match status" value="1"/>
</dbReference>
<dbReference type="SUPFAM" id="SSF46785">
    <property type="entry name" value="Winged helix' DNA-binding domain"/>
    <property type="match status" value="1"/>
</dbReference>
<evidence type="ECO:0000256" key="2">
    <source>
        <dbReference type="ARBA" id="ARBA00023125"/>
    </source>
</evidence>
<reference evidence="6" key="1">
    <citation type="journal article" date="2019" name="Int. J. Syst. Evol. Microbiol.">
        <title>The Global Catalogue of Microorganisms (GCM) 10K type strain sequencing project: providing services to taxonomists for standard genome sequencing and annotation.</title>
        <authorList>
            <consortium name="The Broad Institute Genomics Platform"/>
            <consortium name="The Broad Institute Genome Sequencing Center for Infectious Disease"/>
            <person name="Wu L."/>
            <person name="Ma J."/>
        </authorList>
    </citation>
    <scope>NUCLEOTIDE SEQUENCE [LARGE SCALE GENOMIC DNA]</scope>
    <source>
        <strain evidence="6">JCM 3272</strain>
    </source>
</reference>
<comment type="caution">
    <text evidence="5">The sequence shown here is derived from an EMBL/GenBank/DDBJ whole genome shotgun (WGS) entry which is preliminary data.</text>
</comment>
<keyword evidence="1" id="KW-0805">Transcription regulation</keyword>
<dbReference type="Proteomes" id="UP001501444">
    <property type="component" value="Unassembled WGS sequence"/>
</dbReference>
<feature type="domain" description="HTH gntR-type" evidence="4">
    <location>
        <begin position="5"/>
        <end position="73"/>
    </location>
</feature>
<accession>A0ABP5V6I7</accession>
<dbReference type="InterPro" id="IPR000524">
    <property type="entry name" value="Tscrpt_reg_HTH_GntR"/>
</dbReference>
<dbReference type="Pfam" id="PF00392">
    <property type="entry name" value="GntR"/>
    <property type="match status" value="1"/>
</dbReference>
<evidence type="ECO:0000313" key="6">
    <source>
        <dbReference type="Proteomes" id="UP001501444"/>
    </source>
</evidence>
<evidence type="ECO:0000313" key="5">
    <source>
        <dbReference type="EMBL" id="GAA2393017.1"/>
    </source>
</evidence>
<evidence type="ECO:0000259" key="4">
    <source>
        <dbReference type="PROSITE" id="PS50949"/>
    </source>
</evidence>
<proteinExistence type="predicted"/>
<keyword evidence="2" id="KW-0238">DNA-binding</keyword>
<sequence>MDDGRPIFLQIAEQIENSIIDGGLPEDAQVPSTNELAAFHRINPATAAKGVNQLVDDGILYKKRGIGMFVSPGAQAKLRQRRRDQFAEQYLRPLLTEAAKLGIRTSELKAMIERHEETR</sequence>
<dbReference type="CDD" id="cd07377">
    <property type="entry name" value="WHTH_GntR"/>
    <property type="match status" value="1"/>
</dbReference>
<organism evidence="5 6">
    <name type="scientific">Dactylosporangium salmoneum</name>
    <dbReference type="NCBI Taxonomy" id="53361"/>
    <lineage>
        <taxon>Bacteria</taxon>
        <taxon>Bacillati</taxon>
        <taxon>Actinomycetota</taxon>
        <taxon>Actinomycetes</taxon>
        <taxon>Micromonosporales</taxon>
        <taxon>Micromonosporaceae</taxon>
        <taxon>Dactylosporangium</taxon>
    </lineage>
</organism>
<dbReference type="RefSeq" id="WP_344620385.1">
    <property type="nucleotide sequence ID" value="NZ_BAAARV010000132.1"/>
</dbReference>
<dbReference type="InterPro" id="IPR036390">
    <property type="entry name" value="WH_DNA-bd_sf"/>
</dbReference>
<keyword evidence="6" id="KW-1185">Reference proteome</keyword>
<evidence type="ECO:0000256" key="1">
    <source>
        <dbReference type="ARBA" id="ARBA00023015"/>
    </source>
</evidence>
<gene>
    <name evidence="5" type="ORF">GCM10010170_106010</name>
</gene>
<evidence type="ECO:0000256" key="3">
    <source>
        <dbReference type="ARBA" id="ARBA00023163"/>
    </source>
</evidence>
<name>A0ABP5V6I7_9ACTN</name>
<dbReference type="PROSITE" id="PS50949">
    <property type="entry name" value="HTH_GNTR"/>
    <property type="match status" value="1"/>
</dbReference>
<protein>
    <submittedName>
        <fullName evidence="5">GntR family transcriptional regulator</fullName>
    </submittedName>
</protein>
<dbReference type="EMBL" id="BAAARV010000132">
    <property type="protein sequence ID" value="GAA2393017.1"/>
    <property type="molecule type" value="Genomic_DNA"/>
</dbReference>